<feature type="domain" description="Malic enzyme N-terminal" evidence="10">
    <location>
        <begin position="16"/>
        <end position="149"/>
    </location>
</feature>
<evidence type="ECO:0000259" key="10">
    <source>
        <dbReference type="SMART" id="SM01274"/>
    </source>
</evidence>
<dbReference type="FunFam" id="3.40.50.720:FF:000095">
    <property type="entry name" value="NADP-dependent malic enzyme"/>
    <property type="match status" value="1"/>
</dbReference>
<protein>
    <submittedName>
        <fullName evidence="11">NAD-dependent malic enzyme</fullName>
    </submittedName>
</protein>
<dbReference type="SMART" id="SM00919">
    <property type="entry name" value="Malic_M"/>
    <property type="match status" value="1"/>
</dbReference>
<dbReference type="CDD" id="cd05311">
    <property type="entry name" value="NAD_bind_2_malic_enz"/>
    <property type="match status" value="1"/>
</dbReference>
<evidence type="ECO:0000256" key="4">
    <source>
        <dbReference type="ARBA" id="ARBA00023002"/>
    </source>
</evidence>
<feature type="active site" description="Proton donor" evidence="5">
    <location>
        <position position="37"/>
    </location>
</feature>
<evidence type="ECO:0000313" key="11">
    <source>
        <dbReference type="EMBL" id="KXA16327.1"/>
    </source>
</evidence>
<dbReference type="SMART" id="SM01274">
    <property type="entry name" value="malic"/>
    <property type="match status" value="1"/>
</dbReference>
<feature type="active site" description="Proton acceptor" evidence="5">
    <location>
        <position position="92"/>
    </location>
</feature>
<dbReference type="EMBL" id="LRPX01000015">
    <property type="protein sequence ID" value="KXA16327.1"/>
    <property type="molecule type" value="Genomic_DNA"/>
</dbReference>
<dbReference type="GO" id="GO:0051287">
    <property type="term" value="F:NAD binding"/>
    <property type="evidence" value="ECO:0007669"/>
    <property type="project" value="InterPro"/>
</dbReference>
<comment type="cofactor">
    <cofactor evidence="7">
        <name>Mg(2+)</name>
        <dbReference type="ChEBI" id="CHEBI:18420"/>
    </cofactor>
    <cofactor evidence="7">
        <name>Mn(2+)</name>
        <dbReference type="ChEBI" id="CHEBI:29035"/>
    </cofactor>
    <text evidence="7">Divalent metal cations. Prefers magnesium or manganese.</text>
</comment>
<dbReference type="STRING" id="134605.HMPREF3206_00427"/>
<sequence length="394" mass="42419">MSNVYEESLKLHEANHGKLSVVSKVTVKSREDLSLAYSPGVAEPCRKIQENKENVYRYTSRGNMVAVITDGTAVLGLGDIGPEAALPVMEGKAVLFKEFGGVDAFPICLDTKDTEEIITTIKRIAPGFGGINLEDISAPRCVEIETRLKEELDIPVFHDDQHGTAIVVVAGLINSLKLLKKNVEEIKVVINGIGAAGSSIAKLILQLGVPGKNMLLVGKDGILNREQSENYNHIHKELSFRTNDACQTGTLKDAIQGADVFVGVSVGGIVSAEMIQSMNHDAIVFAMANPTPEIMPEEAKKAGARIVGSGRSDYPNQINNVLVFPGLFKGALRAKSKKITEEMKMAAAVGLANLITEEELKDDYIIPGAFDPRVAETVAKEVEKVAKAQGICRE</sequence>
<gene>
    <name evidence="11" type="ORF">HMPREF3206_00427</name>
</gene>
<evidence type="ECO:0000256" key="5">
    <source>
        <dbReference type="PIRSR" id="PIRSR000106-1"/>
    </source>
</evidence>
<comment type="similarity">
    <text evidence="2 8">Belongs to the malic enzymes family.</text>
</comment>
<proteinExistence type="inferred from homology"/>
<dbReference type="InterPro" id="IPR001891">
    <property type="entry name" value="Malic_OxRdtase"/>
</dbReference>
<feature type="binding site" evidence="7">
    <location>
        <position position="134"/>
    </location>
    <ligand>
        <name>a divalent metal cation</name>
        <dbReference type="ChEBI" id="CHEBI:60240"/>
    </ligand>
</feature>
<dbReference type="GO" id="GO:0016616">
    <property type="term" value="F:oxidoreductase activity, acting on the CH-OH group of donors, NAD or NADP as acceptor"/>
    <property type="evidence" value="ECO:0007669"/>
    <property type="project" value="InterPro"/>
</dbReference>
<dbReference type="SUPFAM" id="SSF53223">
    <property type="entry name" value="Aminoacid dehydrogenase-like, N-terminal domain"/>
    <property type="match status" value="1"/>
</dbReference>
<dbReference type="InterPro" id="IPR046346">
    <property type="entry name" value="Aminoacid_DH-like_N_sf"/>
</dbReference>
<dbReference type="PRINTS" id="PR00072">
    <property type="entry name" value="MALOXRDTASE"/>
</dbReference>
<dbReference type="GO" id="GO:0046872">
    <property type="term" value="F:metal ion binding"/>
    <property type="evidence" value="ECO:0007669"/>
    <property type="project" value="UniProtKB-KW"/>
</dbReference>
<comment type="cofactor">
    <cofactor evidence="1">
        <name>Mn(2+)</name>
        <dbReference type="ChEBI" id="CHEBI:29035"/>
    </cofactor>
</comment>
<dbReference type="Gene3D" id="3.40.50.10380">
    <property type="entry name" value="Malic enzyme, N-terminal domain"/>
    <property type="match status" value="1"/>
</dbReference>
<evidence type="ECO:0000259" key="9">
    <source>
        <dbReference type="SMART" id="SM00919"/>
    </source>
</evidence>
<feature type="binding site" evidence="6">
    <location>
        <position position="289"/>
    </location>
    <ligand>
        <name>(S)-malate</name>
        <dbReference type="ChEBI" id="CHEBI:15589"/>
    </ligand>
</feature>
<dbReference type="InterPro" id="IPR051674">
    <property type="entry name" value="Malate_Decarboxylase"/>
</dbReference>
<dbReference type="InterPro" id="IPR037062">
    <property type="entry name" value="Malic_N_dom_sf"/>
</dbReference>
<dbReference type="SUPFAM" id="SSF51735">
    <property type="entry name" value="NAD(P)-binding Rossmann-fold domains"/>
    <property type="match status" value="1"/>
</dbReference>
<dbReference type="Pfam" id="PF03949">
    <property type="entry name" value="Malic_M"/>
    <property type="match status" value="1"/>
</dbReference>
<dbReference type="InterPro" id="IPR012301">
    <property type="entry name" value="Malic_N_dom"/>
</dbReference>
<organism evidence="11 12">
    <name type="scientific">Fusobacterium equinum</name>
    <dbReference type="NCBI Taxonomy" id="134605"/>
    <lineage>
        <taxon>Bacteria</taxon>
        <taxon>Fusobacteriati</taxon>
        <taxon>Fusobacteriota</taxon>
        <taxon>Fusobacteriia</taxon>
        <taxon>Fusobacteriales</taxon>
        <taxon>Fusobacteriaceae</taxon>
        <taxon>Fusobacterium</taxon>
    </lineage>
</organism>
<keyword evidence="3 7" id="KW-0479">Metal-binding</keyword>
<feature type="binding site" evidence="7">
    <location>
        <position position="135"/>
    </location>
    <ligand>
        <name>a divalent metal cation</name>
        <dbReference type="ChEBI" id="CHEBI:60240"/>
    </ligand>
</feature>
<dbReference type="PROSITE" id="PS00331">
    <property type="entry name" value="MALIC_ENZYMES"/>
    <property type="match status" value="1"/>
</dbReference>
<dbReference type="AlphaFoldDB" id="A0A133NJA5"/>
<evidence type="ECO:0000256" key="3">
    <source>
        <dbReference type="ARBA" id="ARBA00022723"/>
    </source>
</evidence>
<dbReference type="InterPro" id="IPR015884">
    <property type="entry name" value="Malic_enzyme_CS"/>
</dbReference>
<name>A0A133NJA5_9FUSO</name>
<feature type="domain" description="Malic enzyme NAD-binding" evidence="9">
    <location>
        <begin position="161"/>
        <end position="387"/>
    </location>
</feature>
<evidence type="ECO:0000256" key="1">
    <source>
        <dbReference type="ARBA" id="ARBA00001936"/>
    </source>
</evidence>
<dbReference type="InterPro" id="IPR045213">
    <property type="entry name" value="Malic_NAD-bd_bact_type"/>
</dbReference>
<dbReference type="PIRSF" id="PIRSF000106">
    <property type="entry name" value="ME"/>
    <property type="match status" value="1"/>
</dbReference>
<keyword evidence="4" id="KW-0560">Oxidoreductase</keyword>
<dbReference type="Pfam" id="PF00390">
    <property type="entry name" value="malic"/>
    <property type="match status" value="1"/>
</dbReference>
<feature type="binding site" evidence="7">
    <location>
        <position position="160"/>
    </location>
    <ligand>
        <name>a divalent metal cation</name>
        <dbReference type="ChEBI" id="CHEBI:60240"/>
    </ligand>
</feature>
<dbReference type="PANTHER" id="PTHR43237:SF4">
    <property type="entry name" value="NADP-DEPENDENT MALIC ENZYME"/>
    <property type="match status" value="1"/>
</dbReference>
<evidence type="ECO:0000256" key="6">
    <source>
        <dbReference type="PIRSR" id="PIRSR000106-2"/>
    </source>
</evidence>
<evidence type="ECO:0000313" key="12">
    <source>
        <dbReference type="Proteomes" id="UP000070617"/>
    </source>
</evidence>
<evidence type="ECO:0000256" key="7">
    <source>
        <dbReference type="PIRSR" id="PIRSR000106-3"/>
    </source>
</evidence>
<reference evidence="12" key="1">
    <citation type="submission" date="2016-01" db="EMBL/GenBank/DDBJ databases">
        <authorList>
            <person name="Mitreva M."/>
            <person name="Pepin K.H."/>
            <person name="Mihindukulasuriya K.A."/>
            <person name="Fulton R."/>
            <person name="Fronick C."/>
            <person name="O'Laughlin M."/>
            <person name="Miner T."/>
            <person name="Herter B."/>
            <person name="Rosa B.A."/>
            <person name="Cordes M."/>
            <person name="Tomlinson C."/>
            <person name="Wollam A."/>
            <person name="Palsikar V.B."/>
            <person name="Mardis E.R."/>
            <person name="Wilson R.K."/>
        </authorList>
    </citation>
    <scope>NUCLEOTIDE SEQUENCE [LARGE SCALE GENOMIC DNA]</scope>
    <source>
        <strain evidence="12">CMW8396</strain>
    </source>
</reference>
<evidence type="ECO:0000256" key="8">
    <source>
        <dbReference type="RuleBase" id="RU003427"/>
    </source>
</evidence>
<feature type="binding site" evidence="6">
    <location>
        <position position="319"/>
    </location>
    <ligand>
        <name>(S)-malate</name>
        <dbReference type="ChEBI" id="CHEBI:15589"/>
    </ligand>
</feature>
<comment type="caution">
    <text evidence="11">The sequence shown here is derived from an EMBL/GenBank/DDBJ whole genome shotgun (WGS) entry which is preliminary data.</text>
</comment>
<dbReference type="PANTHER" id="PTHR43237">
    <property type="entry name" value="NADP-DEPENDENT MALIC ENZYME"/>
    <property type="match status" value="1"/>
</dbReference>
<dbReference type="InterPro" id="IPR036291">
    <property type="entry name" value="NAD(P)-bd_dom_sf"/>
</dbReference>
<dbReference type="InterPro" id="IPR012302">
    <property type="entry name" value="Malic_NAD-bd"/>
</dbReference>
<dbReference type="Proteomes" id="UP000070617">
    <property type="component" value="Unassembled WGS sequence"/>
</dbReference>
<dbReference type="FunFam" id="3.40.50.10380:FF:000003">
    <property type="entry name" value="NADP-dependent malic enzyme"/>
    <property type="match status" value="1"/>
</dbReference>
<evidence type="ECO:0000256" key="2">
    <source>
        <dbReference type="ARBA" id="ARBA00008785"/>
    </source>
</evidence>
<dbReference type="Gene3D" id="3.40.50.720">
    <property type="entry name" value="NAD(P)-binding Rossmann-like Domain"/>
    <property type="match status" value="1"/>
</dbReference>
<accession>A0A133NJA5</accession>
<dbReference type="RefSeq" id="WP_060793422.1">
    <property type="nucleotide sequence ID" value="NZ_KQ956516.1"/>
</dbReference>
<dbReference type="PATRIC" id="fig|134605.3.peg.429"/>
<keyword evidence="12" id="KW-1185">Reference proteome</keyword>
<dbReference type="GO" id="GO:0004470">
    <property type="term" value="F:malic enzyme activity"/>
    <property type="evidence" value="ECO:0007669"/>
    <property type="project" value="InterPro"/>
</dbReference>